<evidence type="ECO:0000256" key="1">
    <source>
        <dbReference type="SAM" id="SignalP"/>
    </source>
</evidence>
<sequence>MSLKKCLLISSVFYIPAAFAHDILEFHPNQSNFETSFGGGYTFYEGFTNNHYGSRMQGYNTSANVLLPVMKNSILVPVIGIGINYSDVKSASTFNLGSERVKAKIRSLSAEGDIGVKINPLEKLSIYLLGKGAYSFYNGIKNTETANSRTAINKHFFAGLNIAGTYNIFSNINLGASLSYNRHFMKSKSEKANTNFNEYSANLIATLNF</sequence>
<dbReference type="RefSeq" id="WP_130607913.1">
    <property type="nucleotide sequence ID" value="NZ_AP019368.1"/>
</dbReference>
<feature type="chain" id="PRO_5020952502" description="Outer membrane protein beta-barrel domain-containing protein" evidence="1">
    <location>
        <begin position="21"/>
        <end position="209"/>
    </location>
</feature>
<dbReference type="Proteomes" id="UP000291236">
    <property type="component" value="Chromosome"/>
</dbReference>
<name>A0A4V0P2E7_FLUSA</name>
<gene>
    <name evidence="2" type="ORF">JCM31447_322600</name>
</gene>
<organism evidence="2 3">
    <name type="scientific">Fluviispira sanaruensis</name>
    <dbReference type="NCBI Taxonomy" id="2493639"/>
    <lineage>
        <taxon>Bacteria</taxon>
        <taxon>Pseudomonadati</taxon>
        <taxon>Bdellovibrionota</taxon>
        <taxon>Oligoflexia</taxon>
        <taxon>Silvanigrellales</taxon>
        <taxon>Silvanigrellaceae</taxon>
        <taxon>Fluviispira</taxon>
    </lineage>
</organism>
<evidence type="ECO:0000313" key="2">
    <source>
        <dbReference type="EMBL" id="BBH52967.1"/>
    </source>
</evidence>
<dbReference type="EMBL" id="AP019368">
    <property type="protein sequence ID" value="BBH52967.1"/>
    <property type="molecule type" value="Genomic_DNA"/>
</dbReference>
<dbReference type="KEGG" id="sbf:JCM31447_322600"/>
<evidence type="ECO:0000313" key="3">
    <source>
        <dbReference type="Proteomes" id="UP000291236"/>
    </source>
</evidence>
<feature type="signal peptide" evidence="1">
    <location>
        <begin position="1"/>
        <end position="20"/>
    </location>
</feature>
<protein>
    <recommendedName>
        <fullName evidence="4">Outer membrane protein beta-barrel domain-containing protein</fullName>
    </recommendedName>
</protein>
<accession>A0A4V0P2E7</accession>
<reference evidence="2 3" key="1">
    <citation type="submission" date="2018-12" db="EMBL/GenBank/DDBJ databases">
        <title>Rubrispira sanarue gen. nov., sp., nov., a member of the order Silvanigrellales, isolated from a brackish lake in Hamamatsu Japan.</title>
        <authorList>
            <person name="Maejima Y."/>
            <person name="Iino T."/>
            <person name="Muraguchi Y."/>
            <person name="Fukuda K."/>
            <person name="Nojiri H."/>
            <person name="Ohkuma M."/>
            <person name="Moriuchi R."/>
            <person name="Dohra H."/>
            <person name="Kimbara K."/>
            <person name="Shintani M."/>
        </authorList>
    </citation>
    <scope>NUCLEOTIDE SEQUENCE [LARGE SCALE GENOMIC DNA]</scope>
    <source>
        <strain evidence="2 3">RF1110005</strain>
    </source>
</reference>
<proteinExistence type="predicted"/>
<keyword evidence="3" id="KW-1185">Reference proteome</keyword>
<dbReference type="AlphaFoldDB" id="A0A4V0P2E7"/>
<evidence type="ECO:0008006" key="4">
    <source>
        <dbReference type="Google" id="ProtNLM"/>
    </source>
</evidence>
<keyword evidence="1" id="KW-0732">Signal</keyword>